<accession>A0A1B8ABH3</accession>
<gene>
    <name evidence="3" type="ORF">FPOA_09556</name>
</gene>
<dbReference type="Gene3D" id="3.60.21.70">
    <property type="entry name" value="PhoD-like phosphatase"/>
    <property type="match status" value="1"/>
</dbReference>
<protein>
    <recommendedName>
        <fullName evidence="5">PhoD-like phosphatase metallophosphatase domain-containing protein</fullName>
    </recommendedName>
</protein>
<dbReference type="InterPro" id="IPR029052">
    <property type="entry name" value="Metallo-depent_PP-like"/>
</dbReference>
<feature type="domain" description="Phospholipase D N-terminal" evidence="2">
    <location>
        <begin position="120"/>
        <end position="240"/>
    </location>
</feature>
<proteinExistence type="predicted"/>
<evidence type="ECO:0008006" key="5">
    <source>
        <dbReference type="Google" id="ProtNLM"/>
    </source>
</evidence>
<organism evidence="3 4">
    <name type="scientific">Fusarium poae</name>
    <dbReference type="NCBI Taxonomy" id="36050"/>
    <lineage>
        <taxon>Eukaryota</taxon>
        <taxon>Fungi</taxon>
        <taxon>Dikarya</taxon>
        <taxon>Ascomycota</taxon>
        <taxon>Pezizomycotina</taxon>
        <taxon>Sordariomycetes</taxon>
        <taxon>Hypocreomycetidae</taxon>
        <taxon>Hypocreales</taxon>
        <taxon>Nectriaceae</taxon>
        <taxon>Fusarium</taxon>
    </lineage>
</organism>
<keyword evidence="4" id="KW-1185">Reference proteome</keyword>
<evidence type="ECO:0000313" key="3">
    <source>
        <dbReference type="EMBL" id="OBS17827.1"/>
    </source>
</evidence>
<name>A0A1B8ABH3_FUSPO</name>
<dbReference type="SUPFAM" id="SSF56300">
    <property type="entry name" value="Metallo-dependent phosphatases"/>
    <property type="match status" value="1"/>
</dbReference>
<dbReference type="Gene3D" id="2.60.40.380">
    <property type="entry name" value="Purple acid phosphatase-like, N-terminal"/>
    <property type="match status" value="1"/>
</dbReference>
<dbReference type="InterPro" id="IPR052900">
    <property type="entry name" value="Phospholipid_Metab_Enz"/>
</dbReference>
<dbReference type="OMA" id="RWDILGQ"/>
<evidence type="ECO:0000259" key="1">
    <source>
        <dbReference type="Pfam" id="PF09423"/>
    </source>
</evidence>
<dbReference type="InterPro" id="IPR018946">
    <property type="entry name" value="PhoD-like_MPP"/>
</dbReference>
<dbReference type="AlphaFoldDB" id="A0A1B8ABH3"/>
<dbReference type="Proteomes" id="UP000091967">
    <property type="component" value="Unassembled WGS sequence"/>
</dbReference>
<comment type="caution">
    <text evidence="3">The sequence shown here is derived from an EMBL/GenBank/DDBJ whole genome shotgun (WGS) entry which is preliminary data.</text>
</comment>
<dbReference type="EMBL" id="LYXU01000004">
    <property type="protein sequence ID" value="OBS17827.1"/>
    <property type="molecule type" value="Genomic_DNA"/>
</dbReference>
<dbReference type="STRING" id="36050.A0A1B8ABH3"/>
<evidence type="ECO:0000313" key="4">
    <source>
        <dbReference type="Proteomes" id="UP000091967"/>
    </source>
</evidence>
<dbReference type="InterPro" id="IPR038607">
    <property type="entry name" value="PhoD-like_sf"/>
</dbReference>
<dbReference type="Pfam" id="PF09423">
    <property type="entry name" value="PhoD"/>
    <property type="match status" value="1"/>
</dbReference>
<dbReference type="InterPro" id="IPR032093">
    <property type="entry name" value="PhoD_N"/>
</dbReference>
<feature type="domain" description="PhoD-like phosphatase metallophosphatase" evidence="1">
    <location>
        <begin position="253"/>
        <end position="607"/>
    </location>
</feature>
<evidence type="ECO:0000259" key="2">
    <source>
        <dbReference type="Pfam" id="PF16655"/>
    </source>
</evidence>
<dbReference type="PANTHER" id="PTHR43606:SF8">
    <property type="entry name" value="ALKALINE PHOSPHATASE"/>
    <property type="match status" value="1"/>
</dbReference>
<dbReference type="PANTHER" id="PTHR43606">
    <property type="entry name" value="PHOSPHATASE, PUTATIVE (AFU_ORTHOLOGUE AFUA_6G08710)-RELATED"/>
    <property type="match status" value="1"/>
</dbReference>
<dbReference type="CDD" id="cd07389">
    <property type="entry name" value="MPP_PhoD"/>
    <property type="match status" value="1"/>
</dbReference>
<sequence length="681" mass="76581">MKNVTSLPLLFRKCQGPIAWNVCKLDGNGSCLKADETDTQTVPTFFIVSGYTKLNMKTATLLYMCGLLATAVMAEFDGNLNYASPSRRHDRLGMNVPLIKRRSLKRGNKPYKVSDLNFTHGVASGDPWPESVILWTRIAPRLNSSLSNKPVDGTAGLYSHETEKYIKADPHPICVEWNVFGSKPSEDGVKSVANGRAYTTSDIDYTIKVEADGLEPLTTYYYQFSVCNSNITSPIGRTKTAPTADDDVSDLSFAVFSCSNYPNGYFNAYGNAARKDEHDYVIHLGDYIYEYGTGGERASDPSTEIFTLHDYRTRHGQYRTDLDLQLLSKDFAWIPTWDDHEFANNGYRDGFSGLNNTEDSFLNTGEKVSVDTRKVNAVRAYFEWMPIRQTDLDDGLRVWRSFKMGKLLDLIILDTRNYDRSITSLNWNDKYIDMIRDDPSRTLMGSRQENWFYRSLSESKERGAAWRIIGNQIIFSSITENYGSGEILSGDNWNGYIANRNRTLEHLYNNDISNNVFLAGDSHQNWVSDLVWLGAKEYDNKTGAGSIGVEFAGTAVSSSGIDGPIEPAAGEAARSRVDRNPELQWQEGYYRGYFILDVNSKQVSSRFYGSPSVATRNSWDIPLANFTVVSGENHLKRPVAGGRAESGALRYGEITHTNFSLNTETGEWKEISLENMYVKHN</sequence>
<reference evidence="3 4" key="1">
    <citation type="submission" date="2016-06" db="EMBL/GenBank/DDBJ databases">
        <title>Living apart together: crosstalk between the core and supernumerary genomes in a fungal plant pathogen.</title>
        <authorList>
            <person name="Vanheule A."/>
            <person name="Audenaert K."/>
            <person name="Warris S."/>
            <person name="Van De Geest H."/>
            <person name="Schijlen E."/>
            <person name="Hofte M."/>
            <person name="De Saeger S."/>
            <person name="Haesaert G."/>
            <person name="Waalwijk C."/>
            <person name="Van Der Lee T."/>
        </authorList>
    </citation>
    <scope>NUCLEOTIDE SEQUENCE [LARGE SCALE GENOMIC DNA]</scope>
    <source>
        <strain evidence="3 4">2516</strain>
    </source>
</reference>
<dbReference type="Pfam" id="PF16655">
    <property type="entry name" value="PhoD_N"/>
    <property type="match status" value="1"/>
</dbReference>